<sequence>MVLFSSLHKMEEEVHIYDINVSVAFITTRSLSC</sequence>
<name>A0A2P2P4T1_RHIMU</name>
<accession>A0A2P2P4T1</accession>
<organism evidence="1">
    <name type="scientific">Rhizophora mucronata</name>
    <name type="common">Asiatic mangrove</name>
    <dbReference type="NCBI Taxonomy" id="61149"/>
    <lineage>
        <taxon>Eukaryota</taxon>
        <taxon>Viridiplantae</taxon>
        <taxon>Streptophyta</taxon>
        <taxon>Embryophyta</taxon>
        <taxon>Tracheophyta</taxon>
        <taxon>Spermatophyta</taxon>
        <taxon>Magnoliopsida</taxon>
        <taxon>eudicotyledons</taxon>
        <taxon>Gunneridae</taxon>
        <taxon>Pentapetalae</taxon>
        <taxon>rosids</taxon>
        <taxon>fabids</taxon>
        <taxon>Malpighiales</taxon>
        <taxon>Rhizophoraceae</taxon>
        <taxon>Rhizophora</taxon>
    </lineage>
</organism>
<protein>
    <submittedName>
        <fullName evidence="1">Uncharacterized protein</fullName>
    </submittedName>
</protein>
<evidence type="ECO:0000313" key="1">
    <source>
        <dbReference type="EMBL" id="MBX49730.1"/>
    </source>
</evidence>
<dbReference type="EMBL" id="GGEC01069246">
    <property type="protein sequence ID" value="MBX49730.1"/>
    <property type="molecule type" value="Transcribed_RNA"/>
</dbReference>
<reference evidence="1" key="1">
    <citation type="submission" date="2018-02" db="EMBL/GenBank/DDBJ databases">
        <title>Rhizophora mucronata_Transcriptome.</title>
        <authorList>
            <person name="Meera S.P."/>
            <person name="Sreeshan A."/>
            <person name="Augustine A."/>
        </authorList>
    </citation>
    <scope>NUCLEOTIDE SEQUENCE</scope>
    <source>
        <tissue evidence="1">Leaf</tissue>
    </source>
</reference>
<proteinExistence type="predicted"/>
<dbReference type="AlphaFoldDB" id="A0A2P2P4T1"/>